<proteinExistence type="predicted"/>
<organism evidence="3 4">
    <name type="scientific">Murinocardiopsis flavida</name>
    <dbReference type="NCBI Taxonomy" id="645275"/>
    <lineage>
        <taxon>Bacteria</taxon>
        <taxon>Bacillati</taxon>
        <taxon>Actinomycetota</taxon>
        <taxon>Actinomycetes</taxon>
        <taxon>Streptosporangiales</taxon>
        <taxon>Nocardiopsidaceae</taxon>
        <taxon>Murinocardiopsis</taxon>
    </lineage>
</organism>
<dbReference type="AlphaFoldDB" id="A0A2P8D3I4"/>
<dbReference type="Proteomes" id="UP000240542">
    <property type="component" value="Unassembled WGS sequence"/>
</dbReference>
<evidence type="ECO:0000313" key="4">
    <source>
        <dbReference type="Proteomes" id="UP000240542"/>
    </source>
</evidence>
<dbReference type="Pfam" id="PF07398">
    <property type="entry name" value="MDMPI_C"/>
    <property type="match status" value="1"/>
</dbReference>
<dbReference type="InterPro" id="IPR010872">
    <property type="entry name" value="MDMPI_C-term_domain"/>
</dbReference>
<keyword evidence="4" id="KW-1185">Reference proteome</keyword>
<dbReference type="PANTHER" id="PTHR40758:SF1">
    <property type="entry name" value="CONSERVED PROTEIN"/>
    <property type="match status" value="1"/>
</dbReference>
<dbReference type="InterPro" id="IPR034660">
    <property type="entry name" value="DinB/YfiT-like"/>
</dbReference>
<dbReference type="InterPro" id="IPR024344">
    <property type="entry name" value="MDMPI_metal-binding"/>
</dbReference>
<dbReference type="OrthoDB" id="3671213at2"/>
<comment type="caution">
    <text evidence="3">The sequence shown here is derived from an EMBL/GenBank/DDBJ whole genome shotgun (WGS) entry which is preliminary data.</text>
</comment>
<dbReference type="GO" id="GO:0046872">
    <property type="term" value="F:metal ion binding"/>
    <property type="evidence" value="ECO:0007669"/>
    <property type="project" value="InterPro"/>
</dbReference>
<dbReference type="EMBL" id="PYGA01000019">
    <property type="protein sequence ID" value="PSK91739.1"/>
    <property type="molecule type" value="Genomic_DNA"/>
</dbReference>
<accession>A0A2P8D3I4</accession>
<dbReference type="RefSeq" id="WP_106585414.1">
    <property type="nucleotide sequence ID" value="NZ_PYGA01000019.1"/>
</dbReference>
<dbReference type="Gene3D" id="1.20.120.450">
    <property type="entry name" value="dinb family like domain"/>
    <property type="match status" value="1"/>
</dbReference>
<sequence>MTKSLDFHECLSHIDARSAALRTAIADAPDLGARVPACPDWALRDLVEHLGEVHRSWAAVVVAGPSDTPPSEAELAIGSPGDDLIAWSAESTGLLLAALRETGPDQGCWGWWGASEAPLTSGSVARHQVHEAAVHAYDAQEAAGRPAAVPEAVALDGVAEFLTVVLGAAGPWPHRPARIAVRADTGPQWTVDLTAAGAAVSNGAEGVPATTLHGPASDLLLALYRRTPLDRVRIEGDRALAEEVLAWPDMD</sequence>
<feature type="domain" description="MDMPI C-terminal" evidence="1">
    <location>
        <begin position="153"/>
        <end position="242"/>
    </location>
</feature>
<evidence type="ECO:0000259" key="1">
    <source>
        <dbReference type="Pfam" id="PF07398"/>
    </source>
</evidence>
<feature type="domain" description="Mycothiol-dependent maleylpyruvate isomerase metal-binding" evidence="2">
    <location>
        <begin position="12"/>
        <end position="140"/>
    </location>
</feature>
<gene>
    <name evidence="3" type="ORF">CLV63_11920</name>
</gene>
<name>A0A2P8D3I4_9ACTN</name>
<dbReference type="SUPFAM" id="SSF109854">
    <property type="entry name" value="DinB/YfiT-like putative metalloenzymes"/>
    <property type="match status" value="1"/>
</dbReference>
<dbReference type="PANTHER" id="PTHR40758">
    <property type="entry name" value="CONSERVED PROTEIN"/>
    <property type="match status" value="1"/>
</dbReference>
<evidence type="ECO:0000259" key="2">
    <source>
        <dbReference type="Pfam" id="PF11716"/>
    </source>
</evidence>
<dbReference type="GO" id="GO:0005886">
    <property type="term" value="C:plasma membrane"/>
    <property type="evidence" value="ECO:0007669"/>
    <property type="project" value="TreeGrafter"/>
</dbReference>
<dbReference type="InterPro" id="IPR017517">
    <property type="entry name" value="Maleyloyr_isom"/>
</dbReference>
<protein>
    <submittedName>
        <fullName evidence="3">Uncharacterized protein (TIGR03083 family)</fullName>
    </submittedName>
</protein>
<reference evidence="3 4" key="1">
    <citation type="submission" date="2018-03" db="EMBL/GenBank/DDBJ databases">
        <title>Genomic Encyclopedia of Archaeal and Bacterial Type Strains, Phase II (KMG-II): from individual species to whole genera.</title>
        <authorList>
            <person name="Goeker M."/>
        </authorList>
    </citation>
    <scope>NUCLEOTIDE SEQUENCE [LARGE SCALE GENOMIC DNA]</scope>
    <source>
        <strain evidence="3 4">DSM 45312</strain>
    </source>
</reference>
<dbReference type="Pfam" id="PF11716">
    <property type="entry name" value="MDMPI_N"/>
    <property type="match status" value="1"/>
</dbReference>
<evidence type="ECO:0000313" key="3">
    <source>
        <dbReference type="EMBL" id="PSK91739.1"/>
    </source>
</evidence>
<dbReference type="NCBIfam" id="TIGR03083">
    <property type="entry name" value="maleylpyruvate isomerase family mycothiol-dependent enzyme"/>
    <property type="match status" value="1"/>
</dbReference>